<dbReference type="GO" id="GO:0000155">
    <property type="term" value="F:phosphorelay sensor kinase activity"/>
    <property type="evidence" value="ECO:0007669"/>
    <property type="project" value="InterPro"/>
</dbReference>
<evidence type="ECO:0000259" key="12">
    <source>
        <dbReference type="Pfam" id="PF07730"/>
    </source>
</evidence>
<feature type="transmembrane region" description="Helical" evidence="11">
    <location>
        <begin position="52"/>
        <end position="72"/>
    </location>
</feature>
<dbReference type="Proteomes" id="UP000674234">
    <property type="component" value="Unassembled WGS sequence"/>
</dbReference>
<evidence type="ECO:0000256" key="4">
    <source>
        <dbReference type="ARBA" id="ARBA00022679"/>
    </source>
</evidence>
<evidence type="ECO:0000256" key="2">
    <source>
        <dbReference type="ARBA" id="ARBA00012438"/>
    </source>
</evidence>
<evidence type="ECO:0000256" key="9">
    <source>
        <dbReference type="SAM" id="Coils"/>
    </source>
</evidence>
<dbReference type="Pfam" id="PF07730">
    <property type="entry name" value="HisKA_3"/>
    <property type="match status" value="1"/>
</dbReference>
<keyword evidence="9" id="KW-0175">Coiled coil</keyword>
<comment type="caution">
    <text evidence="13">The sequence shown here is derived from an EMBL/GenBank/DDBJ whole genome shotgun (WGS) entry which is preliminary data.</text>
</comment>
<keyword evidence="11" id="KW-1133">Transmembrane helix</keyword>
<protein>
    <recommendedName>
        <fullName evidence="2">histidine kinase</fullName>
        <ecNumber evidence="2">2.7.13.3</ecNumber>
    </recommendedName>
</protein>
<keyword evidence="7" id="KW-0067">ATP-binding</keyword>
<dbReference type="GO" id="GO:0005524">
    <property type="term" value="F:ATP binding"/>
    <property type="evidence" value="ECO:0007669"/>
    <property type="project" value="UniProtKB-KW"/>
</dbReference>
<evidence type="ECO:0000256" key="11">
    <source>
        <dbReference type="SAM" id="Phobius"/>
    </source>
</evidence>
<keyword evidence="4" id="KW-0808">Transferase</keyword>
<sequence length="561" mass="56863">MDAVPTPVPTPLPGLGPPGAAHEVISVVTAAGVAVAFVGAGLLAVRGRPAGPLGPLLIAVGVLWALAKLAPWPGPPGLRTAAAGLWAAVLAHVVLAFPSGRLATRPRRAAAALAYLSVAVVALLGAARAWEWAGARIPATAVQAAATGGAVVSGLVVLGVQISRGRAASAAGRRSSGPVLGAAAVAAALFATLKPAVIGGVAVGWAEPVLRLALAAVPLAYAGLLVRREIDRAGVAELVVRLRGPVRPDGVERALARALHDPDLRVGYRTPGPDLPRGAGPDSPGRYVDTAGRPLRLPPEDGRVVTRVDHESTPLAVVVHDPALLDDPELLEAACAAAGLALAHERLTAELRARLHELEESRGRILRAAETERRRLERDLHDGVQQRLLSIPLTLGLAESALREGPAPALALVGEAKETALAVLGELRALSQGIHPPVLSERGLAGAIRELAALAPLPVRLALDVPDAVPEQAETVAYYVVAEGLANVVKHAGAGRAHVTVGPLGGGLLVEVGDDGRGGADPERGSGLRGLTGRVAEGGGTLLIDSAAGSGTRIRAVLPCA</sequence>
<dbReference type="PANTHER" id="PTHR24421">
    <property type="entry name" value="NITRATE/NITRITE SENSOR PROTEIN NARX-RELATED"/>
    <property type="match status" value="1"/>
</dbReference>
<dbReference type="CDD" id="cd16917">
    <property type="entry name" value="HATPase_UhpB-NarQ-NarX-like"/>
    <property type="match status" value="1"/>
</dbReference>
<gene>
    <name evidence="13" type="ORF">JOL79_01900</name>
</gene>
<dbReference type="EC" id="2.7.13.3" evidence="2"/>
<evidence type="ECO:0000256" key="8">
    <source>
        <dbReference type="ARBA" id="ARBA00023012"/>
    </source>
</evidence>
<dbReference type="EMBL" id="JAFCNB010000001">
    <property type="protein sequence ID" value="MBP2702553.1"/>
    <property type="molecule type" value="Genomic_DNA"/>
</dbReference>
<reference evidence="13" key="1">
    <citation type="submission" date="2021-02" db="EMBL/GenBank/DDBJ databases">
        <title>Draft genome sequence of Microbispora sp. RL4-1S isolated from rice leaves in Thailand.</title>
        <authorList>
            <person name="Muangham S."/>
            <person name="Duangmal K."/>
        </authorList>
    </citation>
    <scope>NUCLEOTIDE SEQUENCE</scope>
    <source>
        <strain evidence="13">RL4-1S</strain>
    </source>
</reference>
<feature type="coiled-coil region" evidence="9">
    <location>
        <begin position="341"/>
        <end position="386"/>
    </location>
</feature>
<keyword evidence="6" id="KW-0418">Kinase</keyword>
<dbReference type="RefSeq" id="WP_210153835.1">
    <property type="nucleotide sequence ID" value="NZ_JAFCNB010000001.1"/>
</dbReference>
<dbReference type="InterPro" id="IPR011712">
    <property type="entry name" value="Sig_transdc_His_kin_sub3_dim/P"/>
</dbReference>
<keyword evidence="8" id="KW-0902">Two-component regulatory system</keyword>
<keyword evidence="11" id="KW-0472">Membrane</keyword>
<dbReference type="GO" id="GO:0016020">
    <property type="term" value="C:membrane"/>
    <property type="evidence" value="ECO:0007669"/>
    <property type="project" value="InterPro"/>
</dbReference>
<feature type="region of interest" description="Disordered" evidence="10">
    <location>
        <begin position="266"/>
        <end position="300"/>
    </location>
</feature>
<dbReference type="Gene3D" id="3.30.565.10">
    <property type="entry name" value="Histidine kinase-like ATPase, C-terminal domain"/>
    <property type="match status" value="1"/>
</dbReference>
<evidence type="ECO:0000313" key="14">
    <source>
        <dbReference type="Proteomes" id="UP000674234"/>
    </source>
</evidence>
<evidence type="ECO:0000313" key="13">
    <source>
        <dbReference type="EMBL" id="MBP2702553.1"/>
    </source>
</evidence>
<evidence type="ECO:0000256" key="10">
    <source>
        <dbReference type="SAM" id="MobiDB-lite"/>
    </source>
</evidence>
<proteinExistence type="predicted"/>
<feature type="transmembrane region" description="Helical" evidence="11">
    <location>
        <begin position="78"/>
        <end position="97"/>
    </location>
</feature>
<dbReference type="InterPro" id="IPR050482">
    <property type="entry name" value="Sensor_HK_TwoCompSys"/>
</dbReference>
<accession>A0A941AHX0</accession>
<comment type="catalytic activity">
    <reaction evidence="1">
        <text>ATP + protein L-histidine = ADP + protein N-phospho-L-histidine.</text>
        <dbReference type="EC" id="2.7.13.3"/>
    </reaction>
</comment>
<dbReference type="GO" id="GO:0046983">
    <property type="term" value="F:protein dimerization activity"/>
    <property type="evidence" value="ECO:0007669"/>
    <property type="project" value="InterPro"/>
</dbReference>
<evidence type="ECO:0000256" key="6">
    <source>
        <dbReference type="ARBA" id="ARBA00022777"/>
    </source>
</evidence>
<feature type="transmembrane region" description="Helical" evidence="11">
    <location>
        <begin position="109"/>
        <end position="130"/>
    </location>
</feature>
<evidence type="ECO:0000256" key="3">
    <source>
        <dbReference type="ARBA" id="ARBA00022553"/>
    </source>
</evidence>
<feature type="transmembrane region" description="Helical" evidence="11">
    <location>
        <begin position="20"/>
        <end position="45"/>
    </location>
</feature>
<dbReference type="Gene3D" id="1.20.5.1930">
    <property type="match status" value="1"/>
</dbReference>
<evidence type="ECO:0000256" key="1">
    <source>
        <dbReference type="ARBA" id="ARBA00000085"/>
    </source>
</evidence>
<keyword evidence="11" id="KW-0812">Transmembrane</keyword>
<evidence type="ECO:0000256" key="7">
    <source>
        <dbReference type="ARBA" id="ARBA00022840"/>
    </source>
</evidence>
<dbReference type="SUPFAM" id="SSF55874">
    <property type="entry name" value="ATPase domain of HSP90 chaperone/DNA topoisomerase II/histidine kinase"/>
    <property type="match status" value="1"/>
</dbReference>
<organism evidence="13 14">
    <name type="scientific">Microbispora oryzae</name>
    <dbReference type="NCBI Taxonomy" id="2806554"/>
    <lineage>
        <taxon>Bacteria</taxon>
        <taxon>Bacillati</taxon>
        <taxon>Actinomycetota</taxon>
        <taxon>Actinomycetes</taxon>
        <taxon>Streptosporangiales</taxon>
        <taxon>Streptosporangiaceae</taxon>
        <taxon>Microbispora</taxon>
    </lineage>
</organism>
<evidence type="ECO:0000256" key="5">
    <source>
        <dbReference type="ARBA" id="ARBA00022741"/>
    </source>
</evidence>
<keyword evidence="5" id="KW-0547">Nucleotide-binding</keyword>
<dbReference type="InterPro" id="IPR036890">
    <property type="entry name" value="HATPase_C_sf"/>
</dbReference>
<dbReference type="AlphaFoldDB" id="A0A941AHX0"/>
<name>A0A941AHX0_9ACTN</name>
<feature type="transmembrane region" description="Helical" evidence="11">
    <location>
        <begin position="136"/>
        <end position="158"/>
    </location>
</feature>
<dbReference type="PANTHER" id="PTHR24421:SF10">
    <property type="entry name" value="NITRATE_NITRITE SENSOR PROTEIN NARQ"/>
    <property type="match status" value="1"/>
</dbReference>
<feature type="transmembrane region" description="Helical" evidence="11">
    <location>
        <begin position="179"/>
        <end position="203"/>
    </location>
</feature>
<keyword evidence="3" id="KW-0597">Phosphoprotein</keyword>
<feature type="domain" description="Signal transduction histidine kinase subgroup 3 dimerisation and phosphoacceptor" evidence="12">
    <location>
        <begin position="372"/>
        <end position="439"/>
    </location>
</feature>
<keyword evidence="14" id="KW-1185">Reference proteome</keyword>